<evidence type="ECO:0000256" key="1">
    <source>
        <dbReference type="ARBA" id="ARBA00022801"/>
    </source>
</evidence>
<evidence type="ECO:0000256" key="3">
    <source>
        <dbReference type="ARBA" id="ARBA00023295"/>
    </source>
</evidence>
<sequence length="87" mass="10451">MSLKICYPTMESHEWRIVTGCDPKNMSRSYHTALFFLFILRSMFFLVFDHVVYLSLQFSYDFSRQRVSRQADPRLPNVQSSWLKADY</sequence>
<evidence type="ECO:0000313" key="6">
    <source>
        <dbReference type="Proteomes" id="UP000243975"/>
    </source>
</evidence>
<dbReference type="STRING" id="59895.A0A118K4M5"/>
<proteinExistence type="predicted"/>
<keyword evidence="4" id="KW-1133">Transmembrane helix</keyword>
<name>A0A118K4M5_CYNCS</name>
<accession>A0A118K4M5</accession>
<dbReference type="EMBL" id="LEKV01001488">
    <property type="protein sequence ID" value="KVI07788.1"/>
    <property type="molecule type" value="Genomic_DNA"/>
</dbReference>
<keyword evidence="3" id="KW-0326">Glycosidase</keyword>
<dbReference type="GO" id="GO:0033926">
    <property type="term" value="F:endo-alpha-N-acetylgalactosaminidase activity"/>
    <property type="evidence" value="ECO:0007669"/>
    <property type="project" value="InterPro"/>
</dbReference>
<evidence type="ECO:0000256" key="4">
    <source>
        <dbReference type="SAM" id="Phobius"/>
    </source>
</evidence>
<dbReference type="Gramene" id="KVI07788">
    <property type="protein sequence ID" value="KVI07788"/>
    <property type="gene ID" value="Ccrd_013852"/>
</dbReference>
<dbReference type="Proteomes" id="UP000243975">
    <property type="component" value="Unassembled WGS sequence"/>
</dbReference>
<evidence type="ECO:0000313" key="5">
    <source>
        <dbReference type="EMBL" id="KVI07788.1"/>
    </source>
</evidence>
<dbReference type="InterPro" id="IPR024746">
    <property type="entry name" value="Glyco_hydro_100"/>
</dbReference>
<keyword evidence="1 5" id="KW-0378">Hydrolase</keyword>
<protein>
    <submittedName>
        <fullName evidence="5">Glycosyl hydrolase family 100</fullName>
    </submittedName>
</protein>
<evidence type="ECO:0000256" key="2">
    <source>
        <dbReference type="ARBA" id="ARBA00023277"/>
    </source>
</evidence>
<dbReference type="Pfam" id="PF12899">
    <property type="entry name" value="Glyco_hydro_100"/>
    <property type="match status" value="1"/>
</dbReference>
<keyword evidence="4" id="KW-0472">Membrane</keyword>
<keyword evidence="4" id="KW-0812">Transmembrane</keyword>
<gene>
    <name evidence="5" type="ORF">Ccrd_013852</name>
</gene>
<organism evidence="5 6">
    <name type="scientific">Cynara cardunculus var. scolymus</name>
    <name type="common">Globe artichoke</name>
    <name type="synonym">Cynara scolymus</name>
    <dbReference type="NCBI Taxonomy" id="59895"/>
    <lineage>
        <taxon>Eukaryota</taxon>
        <taxon>Viridiplantae</taxon>
        <taxon>Streptophyta</taxon>
        <taxon>Embryophyta</taxon>
        <taxon>Tracheophyta</taxon>
        <taxon>Spermatophyta</taxon>
        <taxon>Magnoliopsida</taxon>
        <taxon>eudicotyledons</taxon>
        <taxon>Gunneridae</taxon>
        <taxon>Pentapetalae</taxon>
        <taxon>asterids</taxon>
        <taxon>campanulids</taxon>
        <taxon>Asterales</taxon>
        <taxon>Asteraceae</taxon>
        <taxon>Carduoideae</taxon>
        <taxon>Cardueae</taxon>
        <taxon>Carduinae</taxon>
        <taxon>Cynara</taxon>
    </lineage>
</organism>
<feature type="transmembrane region" description="Helical" evidence="4">
    <location>
        <begin position="33"/>
        <end position="56"/>
    </location>
</feature>
<keyword evidence="2" id="KW-0119">Carbohydrate metabolism</keyword>
<keyword evidence="6" id="KW-1185">Reference proteome</keyword>
<reference evidence="5 6" key="1">
    <citation type="journal article" date="2016" name="Sci. Rep.">
        <title>The genome sequence of the outbreeding globe artichoke constructed de novo incorporating a phase-aware low-pass sequencing strategy of F1 progeny.</title>
        <authorList>
            <person name="Scaglione D."/>
            <person name="Reyes-Chin-Wo S."/>
            <person name="Acquadro A."/>
            <person name="Froenicke L."/>
            <person name="Portis E."/>
            <person name="Beitel C."/>
            <person name="Tirone M."/>
            <person name="Mauro R."/>
            <person name="Lo Monaco A."/>
            <person name="Mauromicale G."/>
            <person name="Faccioli P."/>
            <person name="Cattivelli L."/>
            <person name="Rieseberg L."/>
            <person name="Michelmore R."/>
            <person name="Lanteri S."/>
        </authorList>
    </citation>
    <scope>NUCLEOTIDE SEQUENCE [LARGE SCALE GENOMIC DNA]</scope>
    <source>
        <strain evidence="5">2C</strain>
    </source>
</reference>
<dbReference type="AlphaFoldDB" id="A0A118K4M5"/>
<comment type="caution">
    <text evidence="5">The sequence shown here is derived from an EMBL/GenBank/DDBJ whole genome shotgun (WGS) entry which is preliminary data.</text>
</comment>